<dbReference type="GO" id="GO:0003677">
    <property type="term" value="F:DNA binding"/>
    <property type="evidence" value="ECO:0007669"/>
    <property type="project" value="UniProtKB-KW"/>
</dbReference>
<evidence type="ECO:0000256" key="2">
    <source>
        <dbReference type="ARBA" id="ARBA00004126"/>
    </source>
</evidence>
<evidence type="ECO:0000256" key="3">
    <source>
        <dbReference type="ARBA" id="ARBA00004567"/>
    </source>
</evidence>
<protein>
    <recommendedName>
        <fullName evidence="16">Nuclear pore complex protein Nup153</fullName>
    </recommendedName>
    <alternativeName>
        <fullName evidence="18">153 kDa nucleoporin</fullName>
    </alternativeName>
    <alternativeName>
        <fullName evidence="17">Nucleoporin Nup153</fullName>
    </alternativeName>
</protein>
<proteinExistence type="inferred from homology"/>
<evidence type="ECO:0000256" key="6">
    <source>
        <dbReference type="ARBA" id="ARBA00022771"/>
    </source>
</evidence>
<evidence type="ECO:0000313" key="22">
    <source>
        <dbReference type="EnsemblMetazoa" id="GBRI002747-PA"/>
    </source>
</evidence>
<dbReference type="GO" id="GO:0006606">
    <property type="term" value="P:protein import into nucleus"/>
    <property type="evidence" value="ECO:0007669"/>
    <property type="project" value="TreeGrafter"/>
</dbReference>
<keyword evidence="5" id="KW-0479">Metal-binding</keyword>
<keyword evidence="6 19" id="KW-0863">Zinc-finger</keyword>
<name>A0A1A9W1C7_9MUSC</name>
<dbReference type="GO" id="GO:0005643">
    <property type="term" value="C:nuclear pore"/>
    <property type="evidence" value="ECO:0007669"/>
    <property type="project" value="UniProtKB-SubCell"/>
</dbReference>
<dbReference type="PANTHER" id="PTHR23193">
    <property type="entry name" value="NUCLEAR PORE COMPLEX PROTEIN NUP"/>
    <property type="match status" value="1"/>
</dbReference>
<evidence type="ECO:0000256" key="14">
    <source>
        <dbReference type="ARBA" id="ARBA00023242"/>
    </source>
</evidence>
<evidence type="ECO:0000256" key="9">
    <source>
        <dbReference type="ARBA" id="ARBA00022927"/>
    </source>
</evidence>
<evidence type="ECO:0000256" key="5">
    <source>
        <dbReference type="ARBA" id="ARBA00022723"/>
    </source>
</evidence>
<dbReference type="GO" id="GO:0008270">
    <property type="term" value="F:zinc ion binding"/>
    <property type="evidence" value="ECO:0007669"/>
    <property type="project" value="UniProtKB-KW"/>
</dbReference>
<dbReference type="GO" id="GO:0051028">
    <property type="term" value="P:mRNA transport"/>
    <property type="evidence" value="ECO:0007669"/>
    <property type="project" value="UniProtKB-KW"/>
</dbReference>
<keyword evidence="13" id="KW-0472">Membrane</keyword>
<organism evidence="22 23">
    <name type="scientific">Glossina brevipalpis</name>
    <dbReference type="NCBI Taxonomy" id="37001"/>
    <lineage>
        <taxon>Eukaryota</taxon>
        <taxon>Metazoa</taxon>
        <taxon>Ecdysozoa</taxon>
        <taxon>Arthropoda</taxon>
        <taxon>Hexapoda</taxon>
        <taxon>Insecta</taxon>
        <taxon>Pterygota</taxon>
        <taxon>Neoptera</taxon>
        <taxon>Endopterygota</taxon>
        <taxon>Diptera</taxon>
        <taxon>Brachycera</taxon>
        <taxon>Muscomorpha</taxon>
        <taxon>Hippoboscoidea</taxon>
        <taxon>Glossinidae</taxon>
        <taxon>Glossina</taxon>
    </lineage>
</organism>
<evidence type="ECO:0000256" key="10">
    <source>
        <dbReference type="ARBA" id="ARBA00023010"/>
    </source>
</evidence>
<keyword evidence="12" id="KW-0906">Nuclear pore complex</keyword>
<dbReference type="SMART" id="SM00547">
    <property type="entry name" value="ZnF_RBZ"/>
    <property type="match status" value="2"/>
</dbReference>
<accession>A0A1A9W1C7</accession>
<dbReference type="Gene3D" id="4.10.1060.10">
    <property type="entry name" value="Zinc finger, RanBP2-type"/>
    <property type="match status" value="2"/>
</dbReference>
<evidence type="ECO:0000256" key="16">
    <source>
        <dbReference type="ARBA" id="ARBA00068609"/>
    </source>
</evidence>
<keyword evidence="4" id="KW-0813">Transport</keyword>
<dbReference type="PROSITE" id="PS01358">
    <property type="entry name" value="ZF_RANBP2_1"/>
    <property type="match status" value="2"/>
</dbReference>
<dbReference type="PANTHER" id="PTHR23193:SF23">
    <property type="entry name" value="NUCLEAR PORE COMPLEX PROTEIN NUP153"/>
    <property type="match status" value="1"/>
</dbReference>
<dbReference type="InterPro" id="IPR001876">
    <property type="entry name" value="Znf_RanBP2"/>
</dbReference>
<feature type="domain" description="RanBP2-type" evidence="21">
    <location>
        <begin position="886"/>
        <end position="915"/>
    </location>
</feature>
<keyword evidence="10" id="KW-0811">Translocation</keyword>
<dbReference type="PROSITE" id="PS50199">
    <property type="entry name" value="ZF_RANBP2_2"/>
    <property type="match status" value="2"/>
</dbReference>
<dbReference type="STRING" id="37001.A0A1A9W1C7"/>
<evidence type="ECO:0000256" key="8">
    <source>
        <dbReference type="ARBA" id="ARBA00022833"/>
    </source>
</evidence>
<evidence type="ECO:0000256" key="1">
    <source>
        <dbReference type="ARBA" id="ARBA00001947"/>
    </source>
</evidence>
<dbReference type="SUPFAM" id="SSF90209">
    <property type="entry name" value="Ran binding protein zinc finger-like"/>
    <property type="match status" value="1"/>
</dbReference>
<evidence type="ECO:0000259" key="21">
    <source>
        <dbReference type="PROSITE" id="PS50199"/>
    </source>
</evidence>
<dbReference type="GO" id="GO:0017056">
    <property type="term" value="F:structural constituent of nuclear pore"/>
    <property type="evidence" value="ECO:0007669"/>
    <property type="project" value="TreeGrafter"/>
</dbReference>
<dbReference type="InterPro" id="IPR026054">
    <property type="entry name" value="Nucleoporin"/>
</dbReference>
<evidence type="ECO:0000256" key="18">
    <source>
        <dbReference type="ARBA" id="ARBA00079437"/>
    </source>
</evidence>
<feature type="region of interest" description="Disordered" evidence="20">
    <location>
        <begin position="320"/>
        <end position="374"/>
    </location>
</feature>
<evidence type="ECO:0000256" key="7">
    <source>
        <dbReference type="ARBA" id="ARBA00022816"/>
    </source>
</evidence>
<keyword evidence="11" id="KW-0238">DNA-binding</keyword>
<dbReference type="EnsemblMetazoa" id="GBRI002747-RA">
    <property type="protein sequence ID" value="GBRI002747-PA"/>
    <property type="gene ID" value="GBRI002747"/>
</dbReference>
<reference evidence="22" key="2">
    <citation type="submission" date="2020-05" db="UniProtKB">
        <authorList>
            <consortium name="EnsemblMetazoa"/>
        </authorList>
    </citation>
    <scope>IDENTIFICATION</scope>
    <source>
        <strain evidence="22">IAEA</strain>
    </source>
</reference>
<feature type="region of interest" description="Disordered" evidence="20">
    <location>
        <begin position="1"/>
        <end position="24"/>
    </location>
</feature>
<evidence type="ECO:0000256" key="15">
    <source>
        <dbReference type="ARBA" id="ARBA00060842"/>
    </source>
</evidence>
<feature type="compositionally biased region" description="Polar residues" evidence="20">
    <location>
        <begin position="355"/>
        <end position="368"/>
    </location>
</feature>
<reference evidence="23" key="1">
    <citation type="submission" date="2014-03" db="EMBL/GenBank/DDBJ databases">
        <authorList>
            <person name="Aksoy S."/>
            <person name="Warren W."/>
            <person name="Wilson R.K."/>
        </authorList>
    </citation>
    <scope>NUCLEOTIDE SEQUENCE [LARGE SCALE GENOMIC DNA]</scope>
    <source>
        <strain evidence="23">IAEA</strain>
    </source>
</reference>
<comment type="cofactor">
    <cofactor evidence="1">
        <name>Zn(2+)</name>
        <dbReference type="ChEBI" id="CHEBI:29105"/>
    </cofactor>
</comment>
<dbReference type="VEuPathDB" id="VectorBase:GBRI002747"/>
<keyword evidence="14" id="KW-0539">Nucleus</keyword>
<evidence type="ECO:0000256" key="19">
    <source>
        <dbReference type="PROSITE-ProRule" id="PRU00322"/>
    </source>
</evidence>
<keyword evidence="23" id="KW-1185">Reference proteome</keyword>
<dbReference type="GO" id="GO:0006405">
    <property type="term" value="P:RNA export from nucleus"/>
    <property type="evidence" value="ECO:0007669"/>
    <property type="project" value="TreeGrafter"/>
</dbReference>
<evidence type="ECO:0000256" key="20">
    <source>
        <dbReference type="SAM" id="MobiDB-lite"/>
    </source>
</evidence>
<dbReference type="InterPro" id="IPR036443">
    <property type="entry name" value="Znf_RanBP2_sf"/>
</dbReference>
<comment type="similarity">
    <text evidence="15">Belongs to the NUP153 family.</text>
</comment>
<dbReference type="GO" id="GO:0008139">
    <property type="term" value="F:nuclear localization sequence binding"/>
    <property type="evidence" value="ECO:0007669"/>
    <property type="project" value="TreeGrafter"/>
</dbReference>
<sequence length="1582" mass="170371">MSGRMSQGESIHENETTKNSGMDDCASTSYKSILARVKSGVASILPNRISEWFSNSANSRNDSSLNASLTIKTAVKRRRLCSEVDEEDDNEDVNENLQSKYGKFTEHNRFHRQDSHNNEAKAHSCVPVRRDMNFLSTTTVQACAKRSRLDINSSSPLIAHHHQSIVASTPTEYRSNCRSSNIGAVSRSPYQRYGHLKLCGYQSRKEPPYDFMASKTNLKTNIVDLITNSIDLENDASSIKSHIMHSSRISSRKILNLPTTSSNAERERYFATTSHLKRQSLSSVSTDTKIGEIRHFSTTIHENLKTTNTQKQVEDINQSRKYNKRSGEKENHGEISQLNVKRRKLGNGSRGGMTANESLLQDTGSESGESGIIDASSRVMADKEGREYDQTYQQRKAGLYNTTLVSRSCQGSRASSSENGLNFYSHLEGKKSLFAETSAQTSVSGNMLNPATLSLNSMNRRQFNASIYGSTSTLSDSRLLNTFSPFYKGKTTYGGAAAYSGGNYTSAGVGAVHIAPTLIRPNSSLTNLSSSNNSLSATGHLDDNSTISGTVKRIFDLINDFRTPLSEAKKMANSFRTSTPHLAGRLNENELNASRAIRIHRVRSPYTKPCNAVLFPHVKVRSIGSLPPVKELQVPSMQKQQATGFTQNESSVSTIMIPTVSEPILTTTPNSKCTTNCIFSSPTTVEATSTTSIRTIKSKHFKQSRKTQNYSRSLDHTIGTQLKSGSVLEALSKEPLVLVKSKEQASNTTTSGNTLNSFGSQFKMTVNEWECNVCKARNKSQAVKCVTCKSAKKIEGQETSPDNNTNNLLLSSSAFGSQFRKKAEEWECDVNVSSSGSVASTSTFKFGFTAEKSVNINHTTAITTISKTTMSAAIDSGFKLLTAQHTVSKWECEVCMAKNDVGRIKCVCCEQHKPESTFTDASNNNIQKFTFGTNASKFSFGFSSTANISKNGSESKLVATELSTNDAIAAKPALTTTEFETESSSSTAKVFKLDATSNGNNNKDACDGTNKMYQGYMPTSTTTTGFILKKKKETKSCTSDTPITISIDEQLPSPPIILRASLPVSSTPSVKFNLGNSTKTVSSTENSFSSNAETSLIAGTPQNTFIRSLTMAPPLTTSASAIDKIQPKSNEKILSSTTWSTNKNSFDDYKFGNFAAATFATALPSLAANDTTAKTIANKPMFSSDSANICSVVTSSSNSFGDLNFSSSVQANNVGKFLQATTTTATIASKTFTIPSNTKNIFGSFDSNSIVSSSINSSINNPIASTSQFGMFNKTSANTGNMFGSFGDTQTLAKPENMFGITTTNTDFTFGASATTAASTLGTFSSARTSISTTKTDATAPMTCESWSNSFALNKPSMFTFGLSNNDKASTTSIFGTATSNTETKVPGFGGVNVNASVANSPISIFNINPASPSINIFGPVPSESTATPTPAFGTSPFGDAPSSSLNTMSTFDSTAAASSNKDFGGFRAVTAPIANTALEVKKPDFAFWAPSAQNSSGSLSFVSAPTNTVKPAFNFASTPTQRPVYNFVGSSESAPNTPLQFNAGSTPFSSNIFAPIPSSRAQSTQKARRKIRLPVRRIKPW</sequence>
<evidence type="ECO:0000256" key="12">
    <source>
        <dbReference type="ARBA" id="ARBA00023132"/>
    </source>
</evidence>
<keyword evidence="9" id="KW-0653">Protein transport</keyword>
<keyword evidence="7" id="KW-0509">mRNA transport</keyword>
<keyword evidence="8" id="KW-0862">Zinc</keyword>
<dbReference type="Proteomes" id="UP000091820">
    <property type="component" value="Unassembled WGS sequence"/>
</dbReference>
<evidence type="ECO:0000256" key="17">
    <source>
        <dbReference type="ARBA" id="ARBA00078197"/>
    </source>
</evidence>
<evidence type="ECO:0000256" key="4">
    <source>
        <dbReference type="ARBA" id="ARBA00022448"/>
    </source>
</evidence>
<dbReference type="GO" id="GO:0031965">
    <property type="term" value="C:nuclear membrane"/>
    <property type="evidence" value="ECO:0007669"/>
    <property type="project" value="UniProtKB-SubCell"/>
</dbReference>
<evidence type="ECO:0000256" key="13">
    <source>
        <dbReference type="ARBA" id="ARBA00023136"/>
    </source>
</evidence>
<comment type="subcellular location">
    <subcellularLocation>
        <location evidence="2">Nucleus membrane</location>
    </subcellularLocation>
    <subcellularLocation>
        <location evidence="3">Nucleus</location>
        <location evidence="3">Nuclear pore complex</location>
    </subcellularLocation>
</comment>
<evidence type="ECO:0000313" key="23">
    <source>
        <dbReference type="Proteomes" id="UP000091820"/>
    </source>
</evidence>
<feature type="domain" description="RanBP2-type" evidence="21">
    <location>
        <begin position="765"/>
        <end position="794"/>
    </location>
</feature>
<evidence type="ECO:0000256" key="11">
    <source>
        <dbReference type="ARBA" id="ARBA00023125"/>
    </source>
</evidence>